<accession>A0AAV9JMR6</accession>
<dbReference type="Proteomes" id="UP001324427">
    <property type="component" value="Unassembled WGS sequence"/>
</dbReference>
<keyword evidence="3" id="KW-1185">Reference proteome</keyword>
<evidence type="ECO:0008006" key="4">
    <source>
        <dbReference type="Google" id="ProtNLM"/>
    </source>
</evidence>
<evidence type="ECO:0000313" key="3">
    <source>
        <dbReference type="Proteomes" id="UP001324427"/>
    </source>
</evidence>
<evidence type="ECO:0000256" key="1">
    <source>
        <dbReference type="SAM" id="MobiDB-lite"/>
    </source>
</evidence>
<organism evidence="2 3">
    <name type="scientific">Oleoguttula mirabilis</name>
    <dbReference type="NCBI Taxonomy" id="1507867"/>
    <lineage>
        <taxon>Eukaryota</taxon>
        <taxon>Fungi</taxon>
        <taxon>Dikarya</taxon>
        <taxon>Ascomycota</taxon>
        <taxon>Pezizomycotina</taxon>
        <taxon>Dothideomycetes</taxon>
        <taxon>Dothideomycetidae</taxon>
        <taxon>Mycosphaerellales</taxon>
        <taxon>Teratosphaeriaceae</taxon>
        <taxon>Oleoguttula</taxon>
    </lineage>
</organism>
<feature type="region of interest" description="Disordered" evidence="1">
    <location>
        <begin position="1"/>
        <end position="30"/>
    </location>
</feature>
<feature type="compositionally biased region" description="Polar residues" evidence="1">
    <location>
        <begin position="83"/>
        <end position="94"/>
    </location>
</feature>
<name>A0AAV9JMR6_9PEZI</name>
<feature type="region of interest" description="Disordered" evidence="1">
    <location>
        <begin position="77"/>
        <end position="127"/>
    </location>
</feature>
<comment type="caution">
    <text evidence="2">The sequence shown here is derived from an EMBL/GenBank/DDBJ whole genome shotgun (WGS) entry which is preliminary data.</text>
</comment>
<sequence>MSSNRRARGAATADGLERTQTPDRKHVAKKQNVAAVDVASSAVARKETHTALPNTTTTSTFSDGVTAVKSTASVLGAAGETHTAPSMTATTSNTPDDETAVDCAASKTGTHGEMRTPSLVPTADPSASSEHDTYMSTYVNCHDEIATEPLTSDDIHRLCTLGDAGMICNVSPEATRLRVCYDTLTHGYAAYLLTPAGARLFAFIKHDPLQKYILELLAGFALTETERLERKYGSFMHPWYEGGNKPPVRLDQLEMKMAELVRLLAKLGKSYTKYTFLDRYETWQKDVQKVKAEAGFPSMAKAKSAAIAGGPPMAGVPTTITVR</sequence>
<feature type="compositionally biased region" description="Basic and acidic residues" evidence="1">
    <location>
        <begin position="15"/>
        <end position="25"/>
    </location>
</feature>
<reference evidence="2 3" key="1">
    <citation type="submission" date="2021-11" db="EMBL/GenBank/DDBJ databases">
        <title>Black yeast isolated from Biological Soil Crust.</title>
        <authorList>
            <person name="Kurbessoian T."/>
        </authorList>
    </citation>
    <scope>NUCLEOTIDE SEQUENCE [LARGE SCALE GENOMIC DNA]</scope>
    <source>
        <strain evidence="2 3">CCFEE 5522</strain>
    </source>
</reference>
<dbReference type="AlphaFoldDB" id="A0AAV9JMR6"/>
<proteinExistence type="predicted"/>
<gene>
    <name evidence="2" type="ORF">LTR36_001877</name>
</gene>
<evidence type="ECO:0000313" key="2">
    <source>
        <dbReference type="EMBL" id="KAK4546659.1"/>
    </source>
</evidence>
<dbReference type="EMBL" id="JAVFHQ010000014">
    <property type="protein sequence ID" value="KAK4546659.1"/>
    <property type="molecule type" value="Genomic_DNA"/>
</dbReference>
<protein>
    <recommendedName>
        <fullName evidence="4">Longin domain-containing protein</fullName>
    </recommendedName>
</protein>